<dbReference type="InParanoid" id="A0A067RPQ6"/>
<feature type="non-terminal residue" evidence="1">
    <location>
        <position position="1"/>
    </location>
</feature>
<dbReference type="OMA" id="AFHESHK"/>
<dbReference type="Proteomes" id="UP000027135">
    <property type="component" value="Unassembled WGS sequence"/>
</dbReference>
<protein>
    <submittedName>
        <fullName evidence="1">Uncharacterized protein</fullName>
    </submittedName>
</protein>
<gene>
    <name evidence="1" type="ORF">L798_03814</name>
</gene>
<keyword evidence="2" id="KW-1185">Reference proteome</keyword>
<dbReference type="eggNOG" id="ENOG502S9SM">
    <property type="taxonomic scope" value="Eukaryota"/>
</dbReference>
<evidence type="ECO:0000313" key="1">
    <source>
        <dbReference type="EMBL" id="KDR21689.1"/>
    </source>
</evidence>
<sequence>LLQDFRSLCETVTRRVELSDMEYEYRPPHYHEKICTSYGGGETADTGNQMCMFSCVQRTDTVYLTRRRYDTNCWETFTKTVASSCDCMWPETKYAPTG</sequence>
<accession>A0A067RPQ6</accession>
<reference evidence="1 2" key="1">
    <citation type="journal article" date="2014" name="Nat. Commun.">
        <title>Molecular traces of alternative social organization in a termite genome.</title>
        <authorList>
            <person name="Terrapon N."/>
            <person name="Li C."/>
            <person name="Robertson H.M."/>
            <person name="Ji L."/>
            <person name="Meng X."/>
            <person name="Booth W."/>
            <person name="Chen Z."/>
            <person name="Childers C.P."/>
            <person name="Glastad K.M."/>
            <person name="Gokhale K."/>
            <person name="Gowin J."/>
            <person name="Gronenberg W."/>
            <person name="Hermansen R.A."/>
            <person name="Hu H."/>
            <person name="Hunt B.G."/>
            <person name="Huylmans A.K."/>
            <person name="Khalil S.M."/>
            <person name="Mitchell R.D."/>
            <person name="Munoz-Torres M.C."/>
            <person name="Mustard J.A."/>
            <person name="Pan H."/>
            <person name="Reese J.T."/>
            <person name="Scharf M.E."/>
            <person name="Sun F."/>
            <person name="Vogel H."/>
            <person name="Xiao J."/>
            <person name="Yang W."/>
            <person name="Yang Z."/>
            <person name="Yang Z."/>
            <person name="Zhou J."/>
            <person name="Zhu J."/>
            <person name="Brent C.S."/>
            <person name="Elsik C.G."/>
            <person name="Goodisman M.A."/>
            <person name="Liberles D.A."/>
            <person name="Roe R.M."/>
            <person name="Vargo E.L."/>
            <person name="Vilcinskas A."/>
            <person name="Wang J."/>
            <person name="Bornberg-Bauer E."/>
            <person name="Korb J."/>
            <person name="Zhang G."/>
            <person name="Liebig J."/>
        </authorList>
    </citation>
    <scope>NUCLEOTIDE SEQUENCE [LARGE SCALE GENOMIC DNA]</scope>
    <source>
        <tissue evidence="1">Whole organism</tissue>
    </source>
</reference>
<dbReference type="AlphaFoldDB" id="A0A067RPQ6"/>
<dbReference type="EMBL" id="KK852543">
    <property type="protein sequence ID" value="KDR21689.1"/>
    <property type="molecule type" value="Genomic_DNA"/>
</dbReference>
<organism evidence="1 2">
    <name type="scientific">Zootermopsis nevadensis</name>
    <name type="common">Dampwood termite</name>
    <dbReference type="NCBI Taxonomy" id="136037"/>
    <lineage>
        <taxon>Eukaryota</taxon>
        <taxon>Metazoa</taxon>
        <taxon>Ecdysozoa</taxon>
        <taxon>Arthropoda</taxon>
        <taxon>Hexapoda</taxon>
        <taxon>Insecta</taxon>
        <taxon>Pterygota</taxon>
        <taxon>Neoptera</taxon>
        <taxon>Polyneoptera</taxon>
        <taxon>Dictyoptera</taxon>
        <taxon>Blattodea</taxon>
        <taxon>Blattoidea</taxon>
        <taxon>Termitoidae</taxon>
        <taxon>Termopsidae</taxon>
        <taxon>Zootermopsis</taxon>
    </lineage>
</organism>
<evidence type="ECO:0000313" key="2">
    <source>
        <dbReference type="Proteomes" id="UP000027135"/>
    </source>
</evidence>
<name>A0A067RPQ6_ZOONE</name>
<proteinExistence type="predicted"/>